<dbReference type="Pfam" id="PF00962">
    <property type="entry name" value="A_deaminase"/>
    <property type="match status" value="1"/>
</dbReference>
<dbReference type="SUPFAM" id="SSF51556">
    <property type="entry name" value="Metallo-dependent hydrolases"/>
    <property type="match status" value="1"/>
</dbReference>
<evidence type="ECO:0000256" key="3">
    <source>
        <dbReference type="ARBA" id="ARBA00022723"/>
    </source>
</evidence>
<dbReference type="NCBIfam" id="TIGR01430">
    <property type="entry name" value="aden_deam"/>
    <property type="match status" value="1"/>
</dbReference>
<proteinExistence type="inferred from homology"/>
<dbReference type="PROSITE" id="PS00485">
    <property type="entry name" value="A_DEAMINASE"/>
    <property type="match status" value="1"/>
</dbReference>
<evidence type="ECO:0000256" key="1">
    <source>
        <dbReference type="ARBA" id="ARBA00001947"/>
    </source>
</evidence>
<dbReference type="EMBL" id="BAABBW010000005">
    <property type="protein sequence ID" value="GAA4178653.1"/>
    <property type="molecule type" value="Genomic_DNA"/>
</dbReference>
<keyword evidence="3" id="KW-0479">Metal-binding</keyword>
<dbReference type="RefSeq" id="WP_344755743.1">
    <property type="nucleotide sequence ID" value="NZ_BAABBW010000005.1"/>
</dbReference>
<protein>
    <submittedName>
        <fullName evidence="7">Adenosine deaminase</fullName>
    </submittedName>
</protein>
<dbReference type="InterPro" id="IPR001365">
    <property type="entry name" value="A_deaminase_dom"/>
</dbReference>
<evidence type="ECO:0000259" key="6">
    <source>
        <dbReference type="Pfam" id="PF00962"/>
    </source>
</evidence>
<comment type="caution">
    <text evidence="7">The sequence shown here is derived from an EMBL/GenBank/DDBJ whole genome shotgun (WGS) entry which is preliminary data.</text>
</comment>
<dbReference type="InterPro" id="IPR032466">
    <property type="entry name" value="Metal_Hydrolase"/>
</dbReference>
<dbReference type="PANTHER" id="PTHR43114">
    <property type="entry name" value="ADENINE DEAMINASE"/>
    <property type="match status" value="1"/>
</dbReference>
<evidence type="ECO:0000256" key="4">
    <source>
        <dbReference type="ARBA" id="ARBA00022801"/>
    </source>
</evidence>
<dbReference type="InterPro" id="IPR006330">
    <property type="entry name" value="Ado/ade_deaminase"/>
</dbReference>
<dbReference type="PANTHER" id="PTHR43114:SF6">
    <property type="entry name" value="ADENINE DEAMINASE"/>
    <property type="match status" value="1"/>
</dbReference>
<organism evidence="7 8">
    <name type="scientific">Gryllotalpicola koreensis</name>
    <dbReference type="NCBI Taxonomy" id="993086"/>
    <lineage>
        <taxon>Bacteria</taxon>
        <taxon>Bacillati</taxon>
        <taxon>Actinomycetota</taxon>
        <taxon>Actinomycetes</taxon>
        <taxon>Micrococcales</taxon>
        <taxon>Microbacteriaceae</taxon>
        <taxon>Gryllotalpicola</taxon>
    </lineage>
</organism>
<evidence type="ECO:0000256" key="2">
    <source>
        <dbReference type="ARBA" id="ARBA00006676"/>
    </source>
</evidence>
<dbReference type="Gene3D" id="3.20.20.140">
    <property type="entry name" value="Metal-dependent hydrolases"/>
    <property type="match status" value="1"/>
</dbReference>
<evidence type="ECO:0000256" key="5">
    <source>
        <dbReference type="ARBA" id="ARBA00022833"/>
    </source>
</evidence>
<dbReference type="Proteomes" id="UP001501079">
    <property type="component" value="Unassembled WGS sequence"/>
</dbReference>
<sequence>MGSRRGPGWQPVSARELRALPKAHLHLHLEAAIRPATLAELTERHGLEWVVPPFTDFSIFSTTYRTLLAVLSMPENLARLIDETVADGAVDGAVYLELSVVPNFYADVFGTAREALRFHLEVARAAAERHGVEVGLAIGIDRTLPLEQAIDDARLAAEFAGEGVVALGLANDERGYPVADFAPAFRIAADAGLLVTPHAGELCGPDEVRAAVEVCEADRVLHGVRAIEDPAVVALLAQRGVPLDVCPTSNVLLGVAASLAEHPLPALLKAGVRCSINADDPILFGPGLLDEYETARAGIGLSDEQLAACALTSIETSGASQKVKQRGAAGVAAWLAA</sequence>
<keyword evidence="8" id="KW-1185">Reference proteome</keyword>
<comment type="cofactor">
    <cofactor evidence="1">
        <name>Zn(2+)</name>
        <dbReference type="ChEBI" id="CHEBI:29105"/>
    </cofactor>
</comment>
<gene>
    <name evidence="7" type="ORF">GCM10022287_29310</name>
</gene>
<reference evidence="8" key="1">
    <citation type="journal article" date="2019" name="Int. J. Syst. Evol. Microbiol.">
        <title>The Global Catalogue of Microorganisms (GCM) 10K type strain sequencing project: providing services to taxonomists for standard genome sequencing and annotation.</title>
        <authorList>
            <consortium name="The Broad Institute Genomics Platform"/>
            <consortium name="The Broad Institute Genome Sequencing Center for Infectious Disease"/>
            <person name="Wu L."/>
            <person name="Ma J."/>
        </authorList>
    </citation>
    <scope>NUCLEOTIDE SEQUENCE [LARGE SCALE GENOMIC DNA]</scope>
    <source>
        <strain evidence="8">JCM 17591</strain>
    </source>
</reference>
<keyword evidence="5" id="KW-0862">Zinc</keyword>
<keyword evidence="4" id="KW-0378">Hydrolase</keyword>
<comment type="similarity">
    <text evidence="2">Belongs to the metallo-dependent hydrolases superfamily. Adenosine and AMP deaminases family.</text>
</comment>
<feature type="domain" description="Adenosine deaminase" evidence="6">
    <location>
        <begin position="21"/>
        <end position="331"/>
    </location>
</feature>
<dbReference type="InterPro" id="IPR006650">
    <property type="entry name" value="A/AMP_deam_AS"/>
</dbReference>
<evidence type="ECO:0000313" key="7">
    <source>
        <dbReference type="EMBL" id="GAA4178653.1"/>
    </source>
</evidence>
<evidence type="ECO:0000313" key="8">
    <source>
        <dbReference type="Proteomes" id="UP001501079"/>
    </source>
</evidence>
<accession>A0ABP8A628</accession>
<name>A0ABP8A628_9MICO</name>